<organism evidence="2 3">
    <name type="scientific">Fibrella aquatilis</name>
    <dbReference type="NCBI Taxonomy" id="2817059"/>
    <lineage>
        <taxon>Bacteria</taxon>
        <taxon>Pseudomonadati</taxon>
        <taxon>Bacteroidota</taxon>
        <taxon>Cytophagia</taxon>
        <taxon>Cytophagales</taxon>
        <taxon>Spirosomataceae</taxon>
        <taxon>Fibrella</taxon>
    </lineage>
</organism>
<evidence type="ECO:0000256" key="1">
    <source>
        <dbReference type="SAM" id="SignalP"/>
    </source>
</evidence>
<dbReference type="PROSITE" id="PS51257">
    <property type="entry name" value="PROKAR_LIPOPROTEIN"/>
    <property type="match status" value="1"/>
</dbReference>
<proteinExistence type="predicted"/>
<keyword evidence="3" id="KW-1185">Reference proteome</keyword>
<dbReference type="EMBL" id="JAFMYU010000023">
    <property type="protein sequence ID" value="MBO0933842.1"/>
    <property type="molecule type" value="Genomic_DNA"/>
</dbReference>
<feature type="chain" id="PRO_5036930904" evidence="1">
    <location>
        <begin position="23"/>
        <end position="315"/>
    </location>
</feature>
<keyword evidence="1" id="KW-0732">Signal</keyword>
<dbReference type="InterPro" id="IPR001646">
    <property type="entry name" value="5peptide_repeat"/>
</dbReference>
<sequence>MPALRRPTNQFALLLLVMVSMACSTASLTAPTNPAQRVLTQVANKQAVRVENVTFDDDLDFTALTAYPETKSVARVWIEVPLFFSNCTFNGRVVAFRQQGDTTILCHFGRNLTFVNCRFNNDTRFQSVNVVGITSFSQSHFNRSVSFEGAQFGAEAYFDNALFAAEARFQQATFGQMASFWKSVWAGVGYMQGATFRGDAQFNLTDFRSNLDFSLCTTDGLLNFNYAQLQGRGRFDNTRFRRAVDFSKATLGEAYFEEAYFADKALFVGTSCQILSFERFFFLTQHPVLELDKTKQPTILSLAGARVASGHTPMP</sequence>
<comment type="caution">
    <text evidence="2">The sequence shown here is derived from an EMBL/GenBank/DDBJ whole genome shotgun (WGS) entry which is preliminary data.</text>
</comment>
<dbReference type="Pfam" id="PF13576">
    <property type="entry name" value="Pentapeptide_3"/>
    <property type="match status" value="1"/>
</dbReference>
<feature type="signal peptide" evidence="1">
    <location>
        <begin position="1"/>
        <end position="22"/>
    </location>
</feature>
<accession>A0A939GC18</accession>
<name>A0A939GC18_9BACT</name>
<dbReference type="Proteomes" id="UP000664795">
    <property type="component" value="Unassembled WGS sequence"/>
</dbReference>
<reference evidence="2 3" key="1">
    <citation type="submission" date="2021-03" db="EMBL/GenBank/DDBJ databases">
        <title>Fibrella sp. HMF5036 genome sequencing and assembly.</title>
        <authorList>
            <person name="Kang H."/>
            <person name="Kim H."/>
            <person name="Bae S."/>
            <person name="Joh K."/>
        </authorList>
    </citation>
    <scope>NUCLEOTIDE SEQUENCE [LARGE SCALE GENOMIC DNA]</scope>
    <source>
        <strain evidence="2 3">HMF5036</strain>
    </source>
</reference>
<protein>
    <submittedName>
        <fullName evidence="2">Pentapeptide repeat-containing protein</fullName>
    </submittedName>
</protein>
<gene>
    <name evidence="2" type="ORF">J2I48_22730</name>
</gene>
<evidence type="ECO:0000313" key="3">
    <source>
        <dbReference type="Proteomes" id="UP000664795"/>
    </source>
</evidence>
<dbReference type="RefSeq" id="WP_207337806.1">
    <property type="nucleotide sequence ID" value="NZ_JAFMYU010000023.1"/>
</dbReference>
<dbReference type="AlphaFoldDB" id="A0A939GC18"/>
<dbReference type="Gene3D" id="2.160.20.80">
    <property type="entry name" value="E3 ubiquitin-protein ligase SopA"/>
    <property type="match status" value="1"/>
</dbReference>
<evidence type="ECO:0000313" key="2">
    <source>
        <dbReference type="EMBL" id="MBO0933842.1"/>
    </source>
</evidence>